<evidence type="ECO:0000313" key="1">
    <source>
        <dbReference type="EMBL" id="WXA98985.1"/>
    </source>
</evidence>
<sequence>MNFEANIMLLADGRRVALVSDFLGVEGQQALDTIDVTHIAPPRSARALLRKVDARDGTYRIVGWNLGPGIVDATEEVRSMEHPTTEITFRTTRVAG</sequence>
<reference evidence="1 2" key="1">
    <citation type="submission" date="2021-12" db="EMBL/GenBank/DDBJ databases">
        <title>Discovery of the Pendulisporaceae a myxobacterial family with distinct sporulation behavior and unique specialized metabolism.</title>
        <authorList>
            <person name="Garcia R."/>
            <person name="Popoff A."/>
            <person name="Bader C.D."/>
            <person name="Loehr J."/>
            <person name="Walesch S."/>
            <person name="Walt C."/>
            <person name="Boldt J."/>
            <person name="Bunk B."/>
            <person name="Haeckl F.J.F.P.J."/>
            <person name="Gunesch A.P."/>
            <person name="Birkelbach J."/>
            <person name="Nuebel U."/>
            <person name="Pietschmann T."/>
            <person name="Bach T."/>
            <person name="Mueller R."/>
        </authorList>
    </citation>
    <scope>NUCLEOTIDE SEQUENCE [LARGE SCALE GENOMIC DNA]</scope>
    <source>
        <strain evidence="1 2">MSr12523</strain>
    </source>
</reference>
<organism evidence="1 2">
    <name type="scientific">Pendulispora brunnea</name>
    <dbReference type="NCBI Taxonomy" id="2905690"/>
    <lineage>
        <taxon>Bacteria</taxon>
        <taxon>Pseudomonadati</taxon>
        <taxon>Myxococcota</taxon>
        <taxon>Myxococcia</taxon>
        <taxon>Myxococcales</taxon>
        <taxon>Sorangiineae</taxon>
        <taxon>Pendulisporaceae</taxon>
        <taxon>Pendulispora</taxon>
    </lineage>
</organism>
<dbReference type="EMBL" id="CP089982">
    <property type="protein sequence ID" value="WXA98985.1"/>
    <property type="molecule type" value="Genomic_DNA"/>
</dbReference>
<evidence type="ECO:0000313" key="2">
    <source>
        <dbReference type="Proteomes" id="UP001379533"/>
    </source>
</evidence>
<keyword evidence="2" id="KW-1185">Reference proteome</keyword>
<accession>A0ABZ2KJZ2</accession>
<proteinExistence type="predicted"/>
<gene>
    <name evidence="1" type="ORF">LZC95_19460</name>
</gene>
<dbReference type="RefSeq" id="WP_394849615.1">
    <property type="nucleotide sequence ID" value="NZ_CP089982.1"/>
</dbReference>
<protein>
    <submittedName>
        <fullName evidence="1">Uncharacterized protein</fullName>
    </submittedName>
</protein>
<dbReference type="Proteomes" id="UP001379533">
    <property type="component" value="Chromosome"/>
</dbReference>
<name>A0ABZ2KJZ2_9BACT</name>